<dbReference type="InterPro" id="IPR050759">
    <property type="entry name" value="Serine_protease_kringle"/>
</dbReference>
<dbReference type="SUPFAM" id="SSF57440">
    <property type="entry name" value="Kringle-like"/>
    <property type="match status" value="1"/>
</dbReference>
<reference evidence="7 8" key="1">
    <citation type="submission" date="2020-10" db="EMBL/GenBank/DDBJ databases">
        <title>Pygocentrus nattereri (red-bellied piranha) genome, fPygNat1, primary haplotype.</title>
        <authorList>
            <person name="Myers G."/>
            <person name="Meyer A."/>
            <person name="Karagic N."/>
            <person name="Pippel M."/>
            <person name="Winkler S."/>
            <person name="Tracey A."/>
            <person name="Wood J."/>
            <person name="Formenti G."/>
            <person name="Howe K."/>
            <person name="Fedrigo O."/>
            <person name="Jarvis E.D."/>
        </authorList>
    </citation>
    <scope>NUCLEOTIDE SEQUENCE [LARGE SCALE GENOMIC DNA]</scope>
</reference>
<dbReference type="InterPro" id="IPR000001">
    <property type="entry name" value="Kringle"/>
</dbReference>
<feature type="region of interest" description="Disordered" evidence="4">
    <location>
        <begin position="123"/>
        <end position="162"/>
    </location>
</feature>
<accession>A0AAR2LZH0</accession>
<evidence type="ECO:0000256" key="3">
    <source>
        <dbReference type="PROSITE-ProRule" id="PRU00121"/>
    </source>
</evidence>
<dbReference type="Gene3D" id="2.40.20.10">
    <property type="entry name" value="Plasminogen Kringle 4"/>
    <property type="match status" value="1"/>
</dbReference>
<dbReference type="PROSITE" id="PS00021">
    <property type="entry name" value="KRINGLE_1"/>
    <property type="match status" value="1"/>
</dbReference>
<dbReference type="InterPro" id="IPR013806">
    <property type="entry name" value="Kringle-like"/>
</dbReference>
<dbReference type="Ensembl" id="ENSPNAT00000042761.1">
    <property type="protein sequence ID" value="ENSPNAP00000081945.1"/>
    <property type="gene ID" value="ENSPNAG00000032109.1"/>
</dbReference>
<dbReference type="GeneTree" id="ENSGT00390000017774"/>
<evidence type="ECO:0000313" key="7">
    <source>
        <dbReference type="Ensembl" id="ENSPNAP00000081945.1"/>
    </source>
</evidence>
<keyword evidence="1 3" id="KW-0420">Kringle</keyword>
<reference evidence="7" key="3">
    <citation type="submission" date="2025-09" db="UniProtKB">
        <authorList>
            <consortium name="Ensembl"/>
        </authorList>
    </citation>
    <scope>IDENTIFICATION</scope>
</reference>
<keyword evidence="8" id="KW-1185">Reference proteome</keyword>
<dbReference type="Proteomes" id="UP001501920">
    <property type="component" value="Chromosome 23"/>
</dbReference>
<feature type="compositionally biased region" description="Basic and acidic residues" evidence="4">
    <location>
        <begin position="265"/>
        <end position="276"/>
    </location>
</feature>
<protein>
    <recommendedName>
        <fullName evidence="6">Kringle domain-containing protein</fullName>
    </recommendedName>
</protein>
<organism evidence="7 8">
    <name type="scientific">Pygocentrus nattereri</name>
    <name type="common">Red-bellied piranha</name>
    <dbReference type="NCBI Taxonomy" id="42514"/>
    <lineage>
        <taxon>Eukaryota</taxon>
        <taxon>Metazoa</taxon>
        <taxon>Chordata</taxon>
        <taxon>Craniata</taxon>
        <taxon>Vertebrata</taxon>
        <taxon>Euteleostomi</taxon>
        <taxon>Actinopterygii</taxon>
        <taxon>Neopterygii</taxon>
        <taxon>Teleostei</taxon>
        <taxon>Ostariophysi</taxon>
        <taxon>Characiformes</taxon>
        <taxon>Characoidei</taxon>
        <taxon>Pygocentrus</taxon>
    </lineage>
</organism>
<evidence type="ECO:0000256" key="1">
    <source>
        <dbReference type="ARBA" id="ARBA00022572"/>
    </source>
</evidence>
<reference evidence="7" key="2">
    <citation type="submission" date="2025-08" db="UniProtKB">
        <authorList>
            <consortium name="Ensembl"/>
        </authorList>
    </citation>
    <scope>IDENTIFICATION</scope>
</reference>
<evidence type="ECO:0000256" key="4">
    <source>
        <dbReference type="SAM" id="MobiDB-lite"/>
    </source>
</evidence>
<dbReference type="PROSITE" id="PS50070">
    <property type="entry name" value="KRINGLE_2"/>
    <property type="match status" value="1"/>
</dbReference>
<feature type="disulfide bond" evidence="3">
    <location>
        <begin position="58"/>
        <end position="97"/>
    </location>
</feature>
<evidence type="ECO:0000256" key="5">
    <source>
        <dbReference type="SAM" id="Phobius"/>
    </source>
</evidence>
<dbReference type="Pfam" id="PF00051">
    <property type="entry name" value="Kringle"/>
    <property type="match status" value="1"/>
</dbReference>
<name>A0AAR2LZH0_PYGNA</name>
<evidence type="ECO:0000313" key="8">
    <source>
        <dbReference type="Proteomes" id="UP001501920"/>
    </source>
</evidence>
<comment type="caution">
    <text evidence="3">Lacks conserved residue(s) required for the propagation of feature annotation.</text>
</comment>
<keyword evidence="2 3" id="KW-1015">Disulfide bond</keyword>
<feature type="domain" description="Kringle" evidence="6">
    <location>
        <begin position="36"/>
        <end position="115"/>
    </location>
</feature>
<dbReference type="InterPro" id="IPR038178">
    <property type="entry name" value="Kringle_sf"/>
</dbReference>
<keyword evidence="5" id="KW-0472">Membrane</keyword>
<dbReference type="PRINTS" id="PR00018">
    <property type="entry name" value="KRINGLE"/>
</dbReference>
<sequence>MPFTRVEVKLTHAARLSKRRLCGSVTVSRSVFTFVECVELNGAAYRGVKKTSSSGETCLNWLNTSGTYNLTIDLDSSSGQWDHSYCRNPDASPRPWCFVSTEDGVKRRDCIIDSCQDQRSEVEAEAEAVSSAEGQTEPQSVHPPRETVAVKPDPGVSRRVSLGTSRKKDLGALGYALGALLMAVIVLLGAGITVGYVYRKGVKLRLQQEQRAYEQEMHRINLPLSAFTNPACDLTDEQPVAPSVQQTGEKEEKEEPTELQTNTFESDRENRPEKVE</sequence>
<keyword evidence="5" id="KW-0812">Transmembrane</keyword>
<dbReference type="PANTHER" id="PTHR24261">
    <property type="entry name" value="PLASMINOGEN-RELATED"/>
    <property type="match status" value="1"/>
</dbReference>
<dbReference type="AlphaFoldDB" id="A0AAR2LZH0"/>
<keyword evidence="5" id="KW-1133">Transmembrane helix</keyword>
<evidence type="ECO:0000256" key="2">
    <source>
        <dbReference type="ARBA" id="ARBA00023157"/>
    </source>
</evidence>
<proteinExistence type="predicted"/>
<dbReference type="SMART" id="SM00130">
    <property type="entry name" value="KR"/>
    <property type="match status" value="1"/>
</dbReference>
<evidence type="ECO:0000259" key="6">
    <source>
        <dbReference type="PROSITE" id="PS50070"/>
    </source>
</evidence>
<dbReference type="InterPro" id="IPR018056">
    <property type="entry name" value="Kringle_CS"/>
</dbReference>
<dbReference type="PANTHER" id="PTHR24261:SF7">
    <property type="entry name" value="KRINGLE DOMAIN-CONTAINING PROTEIN"/>
    <property type="match status" value="1"/>
</dbReference>
<feature type="transmembrane region" description="Helical" evidence="5">
    <location>
        <begin position="172"/>
        <end position="198"/>
    </location>
</feature>
<feature type="region of interest" description="Disordered" evidence="4">
    <location>
        <begin position="231"/>
        <end position="276"/>
    </location>
</feature>